<dbReference type="AlphaFoldDB" id="A0A6A5SBI4"/>
<sequence>MARKLDSEKRRDILVNLANGKGFKTIARCHQVCRKTVKRIELSMDLYGVPYPPQSVVQGRPKLMLKYQEDSLLAFLREKPTAYLDKMSEFIFDEYGIEISERTIF</sequence>
<dbReference type="OrthoDB" id="3929549at2759"/>
<gene>
    <name evidence="1" type="ORF">EJ02DRAFT_470102</name>
</gene>
<dbReference type="SUPFAM" id="SSF46689">
    <property type="entry name" value="Homeodomain-like"/>
    <property type="match status" value="1"/>
</dbReference>
<protein>
    <submittedName>
        <fullName evidence="1">Uncharacterized protein</fullName>
    </submittedName>
</protein>
<dbReference type="Proteomes" id="UP000800038">
    <property type="component" value="Unassembled WGS sequence"/>
</dbReference>
<reference evidence="1" key="1">
    <citation type="journal article" date="2020" name="Stud. Mycol.">
        <title>101 Dothideomycetes genomes: a test case for predicting lifestyles and emergence of pathogens.</title>
        <authorList>
            <person name="Haridas S."/>
            <person name="Albert R."/>
            <person name="Binder M."/>
            <person name="Bloem J."/>
            <person name="Labutti K."/>
            <person name="Salamov A."/>
            <person name="Andreopoulos B."/>
            <person name="Baker S."/>
            <person name="Barry K."/>
            <person name="Bills G."/>
            <person name="Bluhm B."/>
            <person name="Cannon C."/>
            <person name="Castanera R."/>
            <person name="Culley D."/>
            <person name="Daum C."/>
            <person name="Ezra D."/>
            <person name="Gonzalez J."/>
            <person name="Henrissat B."/>
            <person name="Kuo A."/>
            <person name="Liang C."/>
            <person name="Lipzen A."/>
            <person name="Lutzoni F."/>
            <person name="Magnuson J."/>
            <person name="Mondo S."/>
            <person name="Nolan M."/>
            <person name="Ohm R."/>
            <person name="Pangilinan J."/>
            <person name="Park H.-J."/>
            <person name="Ramirez L."/>
            <person name="Alfaro M."/>
            <person name="Sun H."/>
            <person name="Tritt A."/>
            <person name="Yoshinaga Y."/>
            <person name="Zwiers L.-H."/>
            <person name="Turgeon B."/>
            <person name="Goodwin S."/>
            <person name="Spatafora J."/>
            <person name="Crous P."/>
            <person name="Grigoriev I."/>
        </authorList>
    </citation>
    <scope>NUCLEOTIDE SEQUENCE</scope>
    <source>
        <strain evidence="1">CBS 161.51</strain>
    </source>
</reference>
<keyword evidence="2" id="KW-1185">Reference proteome</keyword>
<proteinExistence type="predicted"/>
<evidence type="ECO:0000313" key="1">
    <source>
        <dbReference type="EMBL" id="KAF1936904.1"/>
    </source>
</evidence>
<evidence type="ECO:0000313" key="2">
    <source>
        <dbReference type="Proteomes" id="UP000800038"/>
    </source>
</evidence>
<dbReference type="InterPro" id="IPR009057">
    <property type="entry name" value="Homeodomain-like_sf"/>
</dbReference>
<name>A0A6A5SBI4_9PLEO</name>
<dbReference type="EMBL" id="ML976163">
    <property type="protein sequence ID" value="KAF1936904.1"/>
    <property type="molecule type" value="Genomic_DNA"/>
</dbReference>
<accession>A0A6A5SBI4</accession>
<organism evidence="1 2">
    <name type="scientific">Clathrospora elynae</name>
    <dbReference type="NCBI Taxonomy" id="706981"/>
    <lineage>
        <taxon>Eukaryota</taxon>
        <taxon>Fungi</taxon>
        <taxon>Dikarya</taxon>
        <taxon>Ascomycota</taxon>
        <taxon>Pezizomycotina</taxon>
        <taxon>Dothideomycetes</taxon>
        <taxon>Pleosporomycetidae</taxon>
        <taxon>Pleosporales</taxon>
        <taxon>Diademaceae</taxon>
        <taxon>Clathrospora</taxon>
    </lineage>
</organism>